<accession>A0A1H4BBN6</accession>
<dbReference type="RefSeq" id="WP_175478848.1">
    <property type="nucleotide sequence ID" value="NZ_FNQM01000005.1"/>
</dbReference>
<organism evidence="1 2">
    <name type="scientific">Rubrimonas cliftonensis</name>
    <dbReference type="NCBI Taxonomy" id="89524"/>
    <lineage>
        <taxon>Bacteria</taxon>
        <taxon>Pseudomonadati</taxon>
        <taxon>Pseudomonadota</taxon>
        <taxon>Alphaproteobacteria</taxon>
        <taxon>Rhodobacterales</taxon>
        <taxon>Paracoccaceae</taxon>
        <taxon>Rubrimonas</taxon>
    </lineage>
</organism>
<reference evidence="1 2" key="1">
    <citation type="submission" date="2016-10" db="EMBL/GenBank/DDBJ databases">
        <authorList>
            <person name="de Groot N.N."/>
        </authorList>
    </citation>
    <scope>NUCLEOTIDE SEQUENCE [LARGE SCALE GENOMIC DNA]</scope>
    <source>
        <strain evidence="1 2">DSM 15345</strain>
    </source>
</reference>
<dbReference type="AlphaFoldDB" id="A0A1H4BBN6"/>
<dbReference type="EMBL" id="FNQM01000005">
    <property type="protein sequence ID" value="SEA45547.1"/>
    <property type="molecule type" value="Genomic_DNA"/>
</dbReference>
<sequence>MPCVPAPTRANLPSDAFNFSQAPDVVARSYDNAETLMLAPWRAFWALAFESLDARYWR</sequence>
<gene>
    <name evidence="1" type="ORF">SAMN05444370_105121</name>
</gene>
<evidence type="ECO:0000313" key="1">
    <source>
        <dbReference type="EMBL" id="SEA45547.1"/>
    </source>
</evidence>
<name>A0A1H4BBN6_9RHOB</name>
<evidence type="ECO:0000313" key="2">
    <source>
        <dbReference type="Proteomes" id="UP000198703"/>
    </source>
</evidence>
<proteinExistence type="predicted"/>
<keyword evidence="2" id="KW-1185">Reference proteome</keyword>
<protein>
    <submittedName>
        <fullName evidence="1">Uncharacterized protein</fullName>
    </submittedName>
</protein>
<dbReference type="STRING" id="89524.SAMN05444370_105121"/>
<dbReference type="Proteomes" id="UP000198703">
    <property type="component" value="Unassembled WGS sequence"/>
</dbReference>